<reference evidence="7 8" key="1">
    <citation type="submission" date="2020-08" db="EMBL/GenBank/DDBJ databases">
        <title>Sequencing the genomes of 1000 actinobacteria strains.</title>
        <authorList>
            <person name="Klenk H.-P."/>
        </authorList>
    </citation>
    <scope>NUCLEOTIDE SEQUENCE [LARGE SCALE GENOMIC DNA]</scope>
    <source>
        <strain evidence="7 8">DSM 105369</strain>
    </source>
</reference>
<comment type="subcellular location">
    <subcellularLocation>
        <location evidence="1">Endomembrane system</location>
        <topology evidence="1">Multi-pass membrane protein</topology>
    </subcellularLocation>
</comment>
<dbReference type="InterPro" id="IPR003807">
    <property type="entry name" value="DUF202"/>
</dbReference>
<evidence type="ECO:0000313" key="8">
    <source>
        <dbReference type="Proteomes" id="UP000559182"/>
    </source>
</evidence>
<keyword evidence="2 5" id="KW-0812">Transmembrane</keyword>
<protein>
    <submittedName>
        <fullName evidence="7">Uncharacterized membrane protein YidH (DUF202 family)</fullName>
    </submittedName>
</protein>
<proteinExistence type="predicted"/>
<organism evidence="7 8">
    <name type="scientific">Flexivirga oryzae</name>
    <dbReference type="NCBI Taxonomy" id="1794944"/>
    <lineage>
        <taxon>Bacteria</taxon>
        <taxon>Bacillati</taxon>
        <taxon>Actinomycetota</taxon>
        <taxon>Actinomycetes</taxon>
        <taxon>Micrococcales</taxon>
        <taxon>Dermacoccaceae</taxon>
        <taxon>Flexivirga</taxon>
    </lineage>
</organism>
<evidence type="ECO:0000256" key="5">
    <source>
        <dbReference type="SAM" id="Phobius"/>
    </source>
</evidence>
<dbReference type="GO" id="GO:0012505">
    <property type="term" value="C:endomembrane system"/>
    <property type="evidence" value="ECO:0007669"/>
    <property type="project" value="UniProtKB-SubCell"/>
</dbReference>
<dbReference type="EMBL" id="JACHVQ010000004">
    <property type="protein sequence ID" value="MBB2893894.1"/>
    <property type="molecule type" value="Genomic_DNA"/>
</dbReference>
<dbReference type="RefSeq" id="WP_183322370.1">
    <property type="nucleotide sequence ID" value="NZ_JACHVQ010000004.1"/>
</dbReference>
<dbReference type="Pfam" id="PF02656">
    <property type="entry name" value="DUF202"/>
    <property type="match status" value="1"/>
</dbReference>
<comment type="caution">
    <text evidence="7">The sequence shown here is derived from an EMBL/GenBank/DDBJ whole genome shotgun (WGS) entry which is preliminary data.</text>
</comment>
<feature type="domain" description="DUF202" evidence="6">
    <location>
        <begin position="9"/>
        <end position="69"/>
    </location>
</feature>
<feature type="transmembrane region" description="Helical" evidence="5">
    <location>
        <begin position="44"/>
        <end position="60"/>
    </location>
</feature>
<keyword evidence="4 5" id="KW-0472">Membrane</keyword>
<accession>A0A839ND58</accession>
<gene>
    <name evidence="7" type="ORF">FHU39_003930</name>
</gene>
<evidence type="ECO:0000313" key="7">
    <source>
        <dbReference type="EMBL" id="MBB2893894.1"/>
    </source>
</evidence>
<evidence type="ECO:0000256" key="2">
    <source>
        <dbReference type="ARBA" id="ARBA00022692"/>
    </source>
</evidence>
<evidence type="ECO:0000256" key="3">
    <source>
        <dbReference type="ARBA" id="ARBA00022989"/>
    </source>
</evidence>
<keyword evidence="3 5" id="KW-1133">Transmembrane helix</keyword>
<dbReference type="AlphaFoldDB" id="A0A839ND58"/>
<evidence type="ECO:0000256" key="4">
    <source>
        <dbReference type="ARBA" id="ARBA00023136"/>
    </source>
</evidence>
<dbReference type="Proteomes" id="UP000559182">
    <property type="component" value="Unassembled WGS sequence"/>
</dbReference>
<name>A0A839ND58_9MICO</name>
<evidence type="ECO:0000256" key="1">
    <source>
        <dbReference type="ARBA" id="ARBA00004127"/>
    </source>
</evidence>
<sequence length="105" mass="11087">MTSRQQPAGLQNERTALAWQRTALSLAAGAIALTRFAYTRVGAAGLICLLAVPLTGAVLLQSRWRYRHRDGLGASTLAGDGLPGLALVLAVLLMCATGLAMVLRW</sequence>
<feature type="transmembrane region" description="Helical" evidence="5">
    <location>
        <begin position="81"/>
        <end position="103"/>
    </location>
</feature>
<keyword evidence="8" id="KW-1185">Reference proteome</keyword>
<evidence type="ECO:0000259" key="6">
    <source>
        <dbReference type="Pfam" id="PF02656"/>
    </source>
</evidence>